<sequence>MVAFLERTETSSFKRPTSRPSSPLSAPATSSSPPLRHRRPRQGRWNPCQLQLPGRFHRYQPLDLDEHHRHHSPLRWRLCPQITLPRMIAYAACLEGSDPVRIFDKRMNAKSEPGFVFNKAVLLQYDHMSFGGTPVEVGTEEEAEELMQQNDKNSTNEAEVLLAPPKLVYSNFVLRCFAIPDTIFLFYFS</sequence>
<evidence type="ECO:0000313" key="2">
    <source>
        <dbReference type="EMBL" id="WOL17469.1"/>
    </source>
</evidence>
<dbReference type="Proteomes" id="UP001327560">
    <property type="component" value="Chromosome 8"/>
</dbReference>
<dbReference type="GO" id="GO:0009507">
    <property type="term" value="C:chloroplast"/>
    <property type="evidence" value="ECO:0007669"/>
    <property type="project" value="TreeGrafter"/>
</dbReference>
<dbReference type="AlphaFoldDB" id="A0AAQ3KZC4"/>
<gene>
    <name evidence="2" type="ORF">Cni_G26261</name>
</gene>
<dbReference type="PANTHER" id="PTHR11078:SF3">
    <property type="entry name" value="ANTITERMINATION NUSB DOMAIN-CONTAINING PROTEIN"/>
    <property type="match status" value="1"/>
</dbReference>
<name>A0AAQ3KZC4_9LILI</name>
<dbReference type="PANTHER" id="PTHR11078">
    <property type="entry name" value="N UTILIZATION SUBSTANCE PROTEIN B-RELATED"/>
    <property type="match status" value="1"/>
</dbReference>
<proteinExistence type="predicted"/>
<dbReference type="GO" id="GO:0006353">
    <property type="term" value="P:DNA-templated transcription termination"/>
    <property type="evidence" value="ECO:0007669"/>
    <property type="project" value="InterPro"/>
</dbReference>
<accession>A0AAQ3KZC4</accession>
<dbReference type="InterPro" id="IPR011605">
    <property type="entry name" value="NusB_fam"/>
</dbReference>
<dbReference type="EMBL" id="CP136897">
    <property type="protein sequence ID" value="WOL17469.1"/>
    <property type="molecule type" value="Genomic_DNA"/>
</dbReference>
<evidence type="ECO:0000256" key="1">
    <source>
        <dbReference type="SAM" id="MobiDB-lite"/>
    </source>
</evidence>
<keyword evidence="3" id="KW-1185">Reference proteome</keyword>
<protein>
    <submittedName>
        <fullName evidence="2">Uncharacterized protein</fullName>
    </submittedName>
</protein>
<feature type="compositionally biased region" description="Low complexity" evidence="1">
    <location>
        <begin position="18"/>
        <end position="34"/>
    </location>
</feature>
<feature type="region of interest" description="Disordered" evidence="1">
    <location>
        <begin position="1"/>
        <end position="47"/>
    </location>
</feature>
<organism evidence="2 3">
    <name type="scientific">Canna indica</name>
    <name type="common">Indian-shot</name>
    <dbReference type="NCBI Taxonomy" id="4628"/>
    <lineage>
        <taxon>Eukaryota</taxon>
        <taxon>Viridiplantae</taxon>
        <taxon>Streptophyta</taxon>
        <taxon>Embryophyta</taxon>
        <taxon>Tracheophyta</taxon>
        <taxon>Spermatophyta</taxon>
        <taxon>Magnoliopsida</taxon>
        <taxon>Liliopsida</taxon>
        <taxon>Zingiberales</taxon>
        <taxon>Cannaceae</taxon>
        <taxon>Canna</taxon>
    </lineage>
</organism>
<reference evidence="2 3" key="1">
    <citation type="submission" date="2023-10" db="EMBL/GenBank/DDBJ databases">
        <title>Chromosome-scale genome assembly provides insights into flower coloration mechanisms of Canna indica.</title>
        <authorList>
            <person name="Li C."/>
        </authorList>
    </citation>
    <scope>NUCLEOTIDE SEQUENCE [LARGE SCALE GENOMIC DNA]</scope>
    <source>
        <tissue evidence="2">Flower</tissue>
    </source>
</reference>
<evidence type="ECO:0000313" key="3">
    <source>
        <dbReference type="Proteomes" id="UP001327560"/>
    </source>
</evidence>